<dbReference type="InterPro" id="IPR006016">
    <property type="entry name" value="UspA"/>
</dbReference>
<dbReference type="Pfam" id="PF00582">
    <property type="entry name" value="Usp"/>
    <property type="match status" value="1"/>
</dbReference>
<dbReference type="RefSeq" id="WP_045356901.1">
    <property type="nucleotide sequence ID" value="NZ_BBPA01000009.1"/>
</dbReference>
<evidence type="ECO:0000313" key="3">
    <source>
        <dbReference type="EMBL" id="GAL91682.1"/>
    </source>
</evidence>
<dbReference type="PANTHER" id="PTHR46268:SF8">
    <property type="entry name" value="UNIVERSAL STRESS PROTEIN SLL1388"/>
    <property type="match status" value="1"/>
</dbReference>
<comment type="caution">
    <text evidence="3">The sequence shown here is derived from an EMBL/GenBank/DDBJ whole genome shotgun (WGS) entry which is preliminary data.</text>
</comment>
<dbReference type="AlphaFoldDB" id="A0A0A1VPF1"/>
<dbReference type="PIRSF" id="PIRSF006276">
    <property type="entry name" value="UspA"/>
    <property type="match status" value="1"/>
</dbReference>
<dbReference type="Proteomes" id="UP000030321">
    <property type="component" value="Unassembled WGS sequence"/>
</dbReference>
<dbReference type="InterPro" id="IPR006015">
    <property type="entry name" value="Universal_stress_UspA"/>
</dbReference>
<dbReference type="Gene3D" id="3.40.50.620">
    <property type="entry name" value="HUPs"/>
    <property type="match status" value="1"/>
</dbReference>
<dbReference type="PANTHER" id="PTHR46268">
    <property type="entry name" value="STRESS RESPONSE PROTEIN NHAX"/>
    <property type="match status" value="1"/>
</dbReference>
<sequence>MNNTETLSVDRDTNKLYNKILVAVDYQDVTPEVLNTAILLAKTYASELRIIYSLSQPLTPYTETFIYGNLIGYGGGYPSDMIALEQQITEEMQAELQAWLNGLVDRAKEDNITARADYYIGDPGQKICQVAQQEGIDLIIVGRHGRSGLSELILGSVSNYVVHHAPCSVLVVHITH</sequence>
<reference evidence="4" key="1">
    <citation type="journal article" date="2015" name="Genome">
        <title>Whole Genome Sequence of the Non-Microcystin-Producing Microcystis aeruginosa Strain NIES-44.</title>
        <authorList>
            <person name="Okano K."/>
            <person name="Miyata N."/>
            <person name="Ozaki Y."/>
        </authorList>
    </citation>
    <scope>NUCLEOTIDE SEQUENCE [LARGE SCALE GENOMIC DNA]</scope>
    <source>
        <strain evidence="4">NIES-44</strain>
    </source>
</reference>
<evidence type="ECO:0000259" key="2">
    <source>
        <dbReference type="Pfam" id="PF00582"/>
    </source>
</evidence>
<evidence type="ECO:0000256" key="1">
    <source>
        <dbReference type="ARBA" id="ARBA00008791"/>
    </source>
</evidence>
<accession>A0A0A1VPF1</accession>
<dbReference type="InterPro" id="IPR014729">
    <property type="entry name" value="Rossmann-like_a/b/a_fold"/>
</dbReference>
<organism evidence="3 4">
    <name type="scientific">Microcystis aeruginosa NIES-44</name>
    <dbReference type="NCBI Taxonomy" id="449439"/>
    <lineage>
        <taxon>Bacteria</taxon>
        <taxon>Bacillati</taxon>
        <taxon>Cyanobacteriota</taxon>
        <taxon>Cyanophyceae</taxon>
        <taxon>Oscillatoriophycideae</taxon>
        <taxon>Chroococcales</taxon>
        <taxon>Microcystaceae</taxon>
        <taxon>Microcystis</taxon>
    </lineage>
</organism>
<dbReference type="EMBL" id="BBPA01000009">
    <property type="protein sequence ID" value="GAL91682.1"/>
    <property type="molecule type" value="Genomic_DNA"/>
</dbReference>
<protein>
    <recommendedName>
        <fullName evidence="2">UspA domain-containing protein</fullName>
    </recommendedName>
</protein>
<gene>
    <name evidence="3" type="ORF">N44_02395</name>
</gene>
<comment type="similarity">
    <text evidence="1">Belongs to the universal stress protein A family.</text>
</comment>
<dbReference type="CDD" id="cd00293">
    <property type="entry name" value="USP-like"/>
    <property type="match status" value="1"/>
</dbReference>
<feature type="domain" description="UspA" evidence="2">
    <location>
        <begin position="17"/>
        <end position="173"/>
    </location>
</feature>
<name>A0A0A1VPF1_MICAE</name>
<dbReference type="SUPFAM" id="SSF52402">
    <property type="entry name" value="Adenine nucleotide alpha hydrolases-like"/>
    <property type="match status" value="1"/>
</dbReference>
<evidence type="ECO:0000313" key="4">
    <source>
        <dbReference type="Proteomes" id="UP000030321"/>
    </source>
</evidence>
<proteinExistence type="inferred from homology"/>
<dbReference type="PRINTS" id="PR01438">
    <property type="entry name" value="UNVRSLSTRESS"/>
</dbReference>